<sequence length="556" mass="60281">MNVKLFSVVVFLLAYPGESLTERPAFGALDYLPGLEYFLQVLRSSSQSLAHVELDATLWLPASVSKMLDNARVALRSATLAAQNISAVLGQEEAMEVKPLVTALHAIRSSLCETDFHFPEYFYNQTVAEEIEQLKSSLSEQVDSVPLEGLVRESSVGWDLQLVNGVLTRATSVAMSTTLVVRQIVAVEQMKASLKLLFIPAKLDETVLQDLLDIGSQARSYNGMYREKLNSGSETFLRVATGGNLVLQSVLTSSPGLPQTVRDAVVAFTSEVLRFTQHSLAELQSTTNAADATFDELFQSTLYAAYGLESSAMAMLRPLPRNMACVRVFLPLAHTLAGTRLASFALCNNEASGLLYQQGMQYREQLRQLQQNAFDQLQVAQACDPANCHAVHAETTGLFNAMTETVQGFAPDFDTYRGLLFDCINGKAEATLASVIDLAYNFNHCVRLREAEAKLVSSNSGVSGLCYSSVSSVSFLVDNTPSAGARKGAGKTLYDARSQGQTAKGDHLPPLVLWPPSVCVPSSPAVAEQVCAESASATRPRRPSFSCPAFPVHPKR</sequence>
<dbReference type="EnsemblMetazoa" id="AATE001581-RA">
    <property type="protein sequence ID" value="AATE001581-PA.1"/>
    <property type="gene ID" value="AATE001581"/>
</dbReference>
<protein>
    <submittedName>
        <fullName evidence="1">Uncharacterized protein</fullName>
    </submittedName>
</protein>
<reference evidence="1" key="1">
    <citation type="submission" date="2022-08" db="UniProtKB">
        <authorList>
            <consortium name="EnsemblMetazoa"/>
        </authorList>
    </citation>
    <scope>IDENTIFICATION</scope>
    <source>
        <strain evidence="1">EBRO</strain>
    </source>
</reference>
<accession>A0A182ILT9</accession>
<dbReference type="VEuPathDB" id="VectorBase:AATE001581"/>
<evidence type="ECO:0000313" key="1">
    <source>
        <dbReference type="EnsemblMetazoa" id="AATE001581-PA.1"/>
    </source>
</evidence>
<organism evidence="1">
    <name type="scientific">Anopheles atroparvus</name>
    <name type="common">European mosquito</name>
    <dbReference type="NCBI Taxonomy" id="41427"/>
    <lineage>
        <taxon>Eukaryota</taxon>
        <taxon>Metazoa</taxon>
        <taxon>Ecdysozoa</taxon>
        <taxon>Arthropoda</taxon>
        <taxon>Hexapoda</taxon>
        <taxon>Insecta</taxon>
        <taxon>Pterygota</taxon>
        <taxon>Neoptera</taxon>
        <taxon>Endopterygota</taxon>
        <taxon>Diptera</taxon>
        <taxon>Nematocera</taxon>
        <taxon>Culicoidea</taxon>
        <taxon>Culicidae</taxon>
        <taxon>Anophelinae</taxon>
        <taxon>Anopheles</taxon>
    </lineage>
</organism>
<name>A0A182ILT9_ANOAO</name>
<proteinExistence type="predicted"/>
<dbReference type="AlphaFoldDB" id="A0A182ILT9"/>